<sequence>MKRTIKHQFYFPHPTEMVWEYLTKAELMELWLMKNDFQPVLGHDFQFRTNPIPSLDFDGIFYCKVLEIIPFKKLSYSWSSGPGGGEINLDSVVVWQLQQADKGTEVFLEHSGFAKKENLDFYNGLNHGWVEKLNKIDELLNASVYGDTKS</sequence>
<dbReference type="AlphaFoldDB" id="A0A1W2AKG9"/>
<dbReference type="Proteomes" id="UP000192678">
    <property type="component" value="Unassembled WGS sequence"/>
</dbReference>
<dbReference type="Pfam" id="PF08327">
    <property type="entry name" value="AHSA1"/>
    <property type="match status" value="1"/>
</dbReference>
<dbReference type="Gene3D" id="3.30.530.20">
    <property type="match status" value="1"/>
</dbReference>
<dbReference type="InterPro" id="IPR013538">
    <property type="entry name" value="ASHA1/2-like_C"/>
</dbReference>
<dbReference type="EMBL" id="FWYB01000001">
    <property type="protein sequence ID" value="SMC61030.1"/>
    <property type="molecule type" value="Genomic_DNA"/>
</dbReference>
<reference evidence="3 4" key="1">
    <citation type="submission" date="2017-04" db="EMBL/GenBank/DDBJ databases">
        <authorList>
            <person name="Afonso C.L."/>
            <person name="Miller P.J."/>
            <person name="Scott M.A."/>
            <person name="Spackman E."/>
            <person name="Goraichik I."/>
            <person name="Dimitrov K.M."/>
            <person name="Suarez D.L."/>
            <person name="Swayne D.E."/>
        </authorList>
    </citation>
    <scope>NUCLEOTIDE SEQUENCE [LARGE SCALE GENOMIC DNA]</scope>
    <source>
        <strain evidence="3 4">DSM 19625</strain>
    </source>
</reference>
<evidence type="ECO:0000256" key="1">
    <source>
        <dbReference type="ARBA" id="ARBA00006817"/>
    </source>
</evidence>
<evidence type="ECO:0000259" key="2">
    <source>
        <dbReference type="Pfam" id="PF08327"/>
    </source>
</evidence>
<evidence type="ECO:0000313" key="4">
    <source>
        <dbReference type="Proteomes" id="UP000192678"/>
    </source>
</evidence>
<dbReference type="RefSeq" id="WP_084287246.1">
    <property type="nucleotide sequence ID" value="NZ_FWYB01000001.1"/>
</dbReference>
<feature type="domain" description="Activator of Hsp90 ATPase homologue 1/2-like C-terminal" evidence="2">
    <location>
        <begin position="13"/>
        <end position="140"/>
    </location>
</feature>
<dbReference type="STRING" id="475255.SAMN04488101_101689"/>
<protein>
    <submittedName>
        <fullName evidence="3">Uncharacterized conserved protein YndB, AHSA1/START domain</fullName>
    </submittedName>
</protein>
<comment type="similarity">
    <text evidence="1">Belongs to the AHA1 family.</text>
</comment>
<accession>A0A1W2AKG9</accession>
<dbReference type="InterPro" id="IPR023393">
    <property type="entry name" value="START-like_dom_sf"/>
</dbReference>
<proteinExistence type="inferred from homology"/>
<dbReference type="OrthoDB" id="2355173at2"/>
<keyword evidence="4" id="KW-1185">Reference proteome</keyword>
<name>A0A1W2AKG9_9SPHI</name>
<dbReference type="CDD" id="cd07814">
    <property type="entry name" value="SRPBCC_CalC_Aha1-like"/>
    <property type="match status" value="1"/>
</dbReference>
<organism evidence="3 4">
    <name type="scientific">Pedobacter nyackensis</name>
    <dbReference type="NCBI Taxonomy" id="475255"/>
    <lineage>
        <taxon>Bacteria</taxon>
        <taxon>Pseudomonadati</taxon>
        <taxon>Bacteroidota</taxon>
        <taxon>Sphingobacteriia</taxon>
        <taxon>Sphingobacteriales</taxon>
        <taxon>Sphingobacteriaceae</taxon>
        <taxon>Pedobacter</taxon>
    </lineage>
</organism>
<evidence type="ECO:0000313" key="3">
    <source>
        <dbReference type="EMBL" id="SMC61030.1"/>
    </source>
</evidence>
<gene>
    <name evidence="3" type="ORF">SAMN04488101_101689</name>
</gene>
<dbReference type="SUPFAM" id="SSF55961">
    <property type="entry name" value="Bet v1-like"/>
    <property type="match status" value="1"/>
</dbReference>